<dbReference type="KEGG" id="eel:EUBELI_20474"/>
<sequence length="82" mass="9525">MKFYREILLHAVTTASFVLPSLIERGLAINLQNRMLYKCICELPDEKNLKVSLTPEEERFVRVFRENTDKTSASKYGTLSRT</sequence>
<dbReference type="Proteomes" id="UP000001476">
    <property type="component" value="Plasmid pEubeli2"/>
</dbReference>
<keyword evidence="1" id="KW-0614">Plasmid</keyword>
<organism evidence="1 2">
    <name type="scientific">Lachnospira eligens (strain ATCC 27750 / DSM 3376 / VPI C15-48 / C15-B4)</name>
    <name type="common">Eubacterium eligens</name>
    <dbReference type="NCBI Taxonomy" id="515620"/>
    <lineage>
        <taxon>Bacteria</taxon>
        <taxon>Bacillati</taxon>
        <taxon>Bacillota</taxon>
        <taxon>Clostridia</taxon>
        <taxon>Lachnospirales</taxon>
        <taxon>Lachnospiraceae</taxon>
        <taxon>Lachnospira</taxon>
    </lineage>
</organism>
<geneLocation type="plasmid" evidence="2">
    <name>pEubeli2</name>
</geneLocation>
<accession>C4Z6M7</accession>
<gene>
    <name evidence="1" type="ordered locus">EUBELI_20474</name>
</gene>
<evidence type="ECO:0000313" key="2">
    <source>
        <dbReference type="Proteomes" id="UP000001476"/>
    </source>
</evidence>
<dbReference type="HOGENOM" id="CLU_2553181_0_0_9"/>
<dbReference type="AlphaFoldDB" id="C4Z6M7"/>
<proteinExistence type="predicted"/>
<dbReference type="EMBL" id="CP001106">
    <property type="protein sequence ID" value="ACR73619.1"/>
    <property type="molecule type" value="Genomic_DNA"/>
</dbReference>
<reference evidence="1 2" key="1">
    <citation type="journal article" date="2009" name="Proc. Natl. Acad. Sci. U.S.A.">
        <title>Characterizing a model human gut microbiota composed of members of its two dominant bacterial phyla.</title>
        <authorList>
            <person name="Mahowald M.A."/>
            <person name="Rey F.E."/>
            <person name="Seedorf H."/>
            <person name="Turnbaugh P.J."/>
            <person name="Fulton R.S."/>
            <person name="Wollam A."/>
            <person name="Shah N."/>
            <person name="Wang C."/>
            <person name="Magrini V."/>
            <person name="Wilson R.K."/>
            <person name="Cantarel B.L."/>
            <person name="Coutinho P.M."/>
            <person name="Henrissat B."/>
            <person name="Crock L.W."/>
            <person name="Russell A."/>
            <person name="Verberkmoes N.C."/>
            <person name="Hettich R.L."/>
            <person name="Gordon J.I."/>
        </authorList>
    </citation>
    <scope>NUCLEOTIDE SEQUENCE [LARGE SCALE GENOMIC DNA]</scope>
    <source>
        <strain evidence="2">ATCC 27750 / DSM 3376 / VPI C15-48 / C15-B4</strain>
        <plasmid evidence="1">unnamed</plasmid>
    </source>
</reference>
<name>C4Z6M7_LACE2</name>
<protein>
    <submittedName>
        <fullName evidence="1">Uncharacterized protein</fullName>
    </submittedName>
</protein>
<evidence type="ECO:0000313" key="1">
    <source>
        <dbReference type="EMBL" id="ACR73619.1"/>
    </source>
</evidence>
<keyword evidence="2" id="KW-1185">Reference proteome</keyword>